<gene>
    <name evidence="3" type="primary">LOC113147268</name>
</gene>
<dbReference type="AlphaFoldDB" id="A0A6P6S069"/>
<sequence>MAGAVAASAGRCSTHCSTPRRGPAAAARVNVLSVCAARSPAAASAKEYCSVATPLLCYRAAVHVAAAAAEAEIADARVAAAAAAKAAADDRLFRSRGTVQRMHTAALEGATAAATPVGHDIAFAATAGEGSLPTLAAAKAADHAKGDATNTAAPAALPAHWLTMASAYEHLADTFLLEHAHLESGRRGECCADAAHAVLHEAAPPAFGRERSQAAAAAAAVAGET</sequence>
<feature type="region of interest" description="Disordered" evidence="1">
    <location>
        <begin position="1"/>
        <end position="21"/>
    </location>
</feature>
<dbReference type="RefSeq" id="XP_026193012.1">
    <property type="nucleotide sequence ID" value="XM_026337227.1"/>
</dbReference>
<protein>
    <submittedName>
        <fullName evidence="3">Antifreeze protein Maxi-like</fullName>
    </submittedName>
</protein>
<dbReference type="Proteomes" id="UP000515125">
    <property type="component" value="Unplaced"/>
</dbReference>
<dbReference type="GeneID" id="113147268"/>
<keyword evidence="2" id="KW-1185">Reference proteome</keyword>
<dbReference type="OrthoDB" id="349225at2759"/>
<evidence type="ECO:0000256" key="1">
    <source>
        <dbReference type="SAM" id="MobiDB-lite"/>
    </source>
</evidence>
<evidence type="ECO:0000313" key="3">
    <source>
        <dbReference type="RefSeq" id="XP_026193012.1"/>
    </source>
</evidence>
<name>A0A6P6S069_9EIME</name>
<evidence type="ECO:0000313" key="2">
    <source>
        <dbReference type="Proteomes" id="UP000515125"/>
    </source>
</evidence>
<reference evidence="3" key="1">
    <citation type="submission" date="2025-08" db="UniProtKB">
        <authorList>
            <consortium name="RefSeq"/>
        </authorList>
    </citation>
    <scope>IDENTIFICATION</scope>
</reference>
<organism evidence="2 3">
    <name type="scientific">Cyclospora cayetanensis</name>
    <dbReference type="NCBI Taxonomy" id="88456"/>
    <lineage>
        <taxon>Eukaryota</taxon>
        <taxon>Sar</taxon>
        <taxon>Alveolata</taxon>
        <taxon>Apicomplexa</taxon>
        <taxon>Conoidasida</taxon>
        <taxon>Coccidia</taxon>
        <taxon>Eucoccidiorida</taxon>
        <taxon>Eimeriorina</taxon>
        <taxon>Eimeriidae</taxon>
        <taxon>Cyclospora</taxon>
    </lineage>
</organism>
<accession>A0A6P6S069</accession>
<proteinExistence type="predicted"/>